<organism evidence="2 3">
    <name type="scientific">Massilia frigida</name>
    <dbReference type="NCBI Taxonomy" id="2609281"/>
    <lineage>
        <taxon>Bacteria</taxon>
        <taxon>Pseudomonadati</taxon>
        <taxon>Pseudomonadota</taxon>
        <taxon>Betaproteobacteria</taxon>
        <taxon>Burkholderiales</taxon>
        <taxon>Oxalobacteraceae</taxon>
        <taxon>Telluria group</taxon>
        <taxon>Massilia</taxon>
    </lineage>
</organism>
<gene>
    <name evidence="2" type="ORF">F2P44_06605</name>
</gene>
<reference evidence="2 3" key="1">
    <citation type="submission" date="2019-10" db="EMBL/GenBank/DDBJ databases">
        <title>Taxonomy of Antarctic Massilia spp.: description of Massilia rubra sp. nov., Massilia aquatica sp. nov., Massilia mucilaginosa sp. nov., Massilia frigida sp. nov. isolated from streams, lakes and regoliths.</title>
        <authorList>
            <person name="Holochova P."/>
            <person name="Sedlacek I."/>
            <person name="Kralova S."/>
            <person name="Maslanova I."/>
            <person name="Busse H.-J."/>
            <person name="Stankova E."/>
            <person name="Vrbovska V."/>
            <person name="Kovarovic V."/>
            <person name="Bartak M."/>
            <person name="Svec P."/>
            <person name="Pantucek R."/>
        </authorList>
    </citation>
    <scope>NUCLEOTIDE SEQUENCE [LARGE SCALE GENOMIC DNA]</scope>
    <source>
        <strain evidence="2 3">CCM 8695</strain>
    </source>
</reference>
<keyword evidence="3" id="KW-1185">Reference proteome</keyword>
<evidence type="ECO:0000313" key="3">
    <source>
        <dbReference type="Proteomes" id="UP000621455"/>
    </source>
</evidence>
<name>A0ABX0N0Z2_9BURK</name>
<feature type="compositionally biased region" description="Polar residues" evidence="1">
    <location>
        <begin position="318"/>
        <end position="331"/>
    </location>
</feature>
<accession>A0ABX0N0Z2</accession>
<dbReference type="Proteomes" id="UP000621455">
    <property type="component" value="Unassembled WGS sequence"/>
</dbReference>
<proteinExistence type="predicted"/>
<protein>
    <submittedName>
        <fullName evidence="2">Uncharacterized protein</fullName>
    </submittedName>
</protein>
<sequence length="562" mass="62243">MDRKKPFVSNSLPSVSVFPQDGKFWRIDWFGELAFPNRAIRRTQPSLLIHLSRILDPNFTVDPTILLSPDSTAPARFQRKVWVSVGTLAVLRIGDIWRDGKLATAPEYQLEQFPGLRIDDTTVHLVKAGLNLDDKGFLVPLSEHPWHLQCTHSYCMMVELDGGRRILIPCIELIRFYFGSSSNLITKLFLPPLQRKSLYGHERFDNVSRCLVLHLAEKISGASAADIGRLHLDPMAWRAAVHVGTSALKASLANQHVYPQALFPFEGDTTLIASGKWLSLGGQANATFLVYSLRSCSHPFPFRSLSYKIHGAQPGSRAPNQSNDRQESTGPQRRPAPDSAEQSIVEQDASNRLAAKIGPVRLEPRFPDLKNKAVWKAKALIDSVPDSGALGRAGASVDRASVGEPGSEQRIRPVDLAVVLGNLDKRHPPVFLRDAVDELERLNGFDIELLTNSDEDGWTLPITALSNDDGEIDARLFVEEADGMLRLRRASAFAVKNKREHISIVVIESLPSYFKLYTTNGKRADEIDVTLRCAAGDYAFSPASDGSSISELIAWVFDASEH</sequence>
<dbReference type="RefSeq" id="WP_167085931.1">
    <property type="nucleotide sequence ID" value="NZ_WHJG01000005.1"/>
</dbReference>
<evidence type="ECO:0000256" key="1">
    <source>
        <dbReference type="SAM" id="MobiDB-lite"/>
    </source>
</evidence>
<evidence type="ECO:0000313" key="2">
    <source>
        <dbReference type="EMBL" id="NHZ78947.1"/>
    </source>
</evidence>
<feature type="region of interest" description="Disordered" evidence="1">
    <location>
        <begin position="311"/>
        <end position="343"/>
    </location>
</feature>
<comment type="caution">
    <text evidence="2">The sequence shown here is derived from an EMBL/GenBank/DDBJ whole genome shotgun (WGS) entry which is preliminary data.</text>
</comment>
<dbReference type="EMBL" id="WHJG01000005">
    <property type="protein sequence ID" value="NHZ78947.1"/>
    <property type="molecule type" value="Genomic_DNA"/>
</dbReference>